<dbReference type="OrthoDB" id="4687665at2759"/>
<keyword evidence="1" id="KW-0472">Membrane</keyword>
<gene>
    <name evidence="2" type="ORF">K402DRAFT_397867</name>
</gene>
<evidence type="ECO:0000256" key="1">
    <source>
        <dbReference type="SAM" id="Phobius"/>
    </source>
</evidence>
<organism evidence="2 3">
    <name type="scientific">Aulographum hederae CBS 113979</name>
    <dbReference type="NCBI Taxonomy" id="1176131"/>
    <lineage>
        <taxon>Eukaryota</taxon>
        <taxon>Fungi</taxon>
        <taxon>Dikarya</taxon>
        <taxon>Ascomycota</taxon>
        <taxon>Pezizomycotina</taxon>
        <taxon>Dothideomycetes</taxon>
        <taxon>Pleosporomycetidae</taxon>
        <taxon>Aulographales</taxon>
        <taxon>Aulographaceae</taxon>
    </lineage>
</organism>
<evidence type="ECO:0000313" key="2">
    <source>
        <dbReference type="EMBL" id="KAF1982131.1"/>
    </source>
</evidence>
<keyword evidence="3" id="KW-1185">Reference proteome</keyword>
<dbReference type="EMBL" id="ML977188">
    <property type="protein sequence ID" value="KAF1982131.1"/>
    <property type="molecule type" value="Genomic_DNA"/>
</dbReference>
<reference evidence="2" key="1">
    <citation type="journal article" date="2020" name="Stud. Mycol.">
        <title>101 Dothideomycetes genomes: a test case for predicting lifestyles and emergence of pathogens.</title>
        <authorList>
            <person name="Haridas S."/>
            <person name="Albert R."/>
            <person name="Binder M."/>
            <person name="Bloem J."/>
            <person name="Labutti K."/>
            <person name="Salamov A."/>
            <person name="Andreopoulos B."/>
            <person name="Baker S."/>
            <person name="Barry K."/>
            <person name="Bills G."/>
            <person name="Bluhm B."/>
            <person name="Cannon C."/>
            <person name="Castanera R."/>
            <person name="Culley D."/>
            <person name="Daum C."/>
            <person name="Ezra D."/>
            <person name="Gonzalez J."/>
            <person name="Henrissat B."/>
            <person name="Kuo A."/>
            <person name="Liang C."/>
            <person name="Lipzen A."/>
            <person name="Lutzoni F."/>
            <person name="Magnuson J."/>
            <person name="Mondo S."/>
            <person name="Nolan M."/>
            <person name="Ohm R."/>
            <person name="Pangilinan J."/>
            <person name="Park H.-J."/>
            <person name="Ramirez L."/>
            <person name="Alfaro M."/>
            <person name="Sun H."/>
            <person name="Tritt A."/>
            <person name="Yoshinaga Y."/>
            <person name="Zwiers L.-H."/>
            <person name="Turgeon B."/>
            <person name="Goodwin S."/>
            <person name="Spatafora J."/>
            <person name="Crous P."/>
            <person name="Grigoriev I."/>
        </authorList>
    </citation>
    <scope>NUCLEOTIDE SEQUENCE</scope>
    <source>
        <strain evidence="2">CBS 113979</strain>
    </source>
</reference>
<sequence length="140" mass="14361">MSTALLLAARATSALLALLGLNVNTQALISLPTYLQLFGFSHSPSSSSSTPNPFIPISGGRALSSSLAILGCAALGLDRAVGVLLIAGSVAAGIDGYVLRQHVGAGSKEEREEAEKKAYGHWSMGFLCVGMGAWMVRNGA</sequence>
<evidence type="ECO:0008006" key="4">
    <source>
        <dbReference type="Google" id="ProtNLM"/>
    </source>
</evidence>
<feature type="transmembrane region" description="Helical" evidence="1">
    <location>
        <begin position="80"/>
        <end position="99"/>
    </location>
</feature>
<evidence type="ECO:0000313" key="3">
    <source>
        <dbReference type="Proteomes" id="UP000800041"/>
    </source>
</evidence>
<name>A0A6G1GMH7_9PEZI</name>
<feature type="transmembrane region" description="Helical" evidence="1">
    <location>
        <begin position="119"/>
        <end position="136"/>
    </location>
</feature>
<proteinExistence type="predicted"/>
<keyword evidence="1" id="KW-1133">Transmembrane helix</keyword>
<accession>A0A6G1GMH7</accession>
<dbReference type="Proteomes" id="UP000800041">
    <property type="component" value="Unassembled WGS sequence"/>
</dbReference>
<dbReference type="Pfam" id="PF14087">
    <property type="entry name" value="DUF4267"/>
    <property type="match status" value="1"/>
</dbReference>
<dbReference type="InterPro" id="IPR025363">
    <property type="entry name" value="DUF4267"/>
</dbReference>
<keyword evidence="1" id="KW-0812">Transmembrane</keyword>
<protein>
    <recommendedName>
        <fullName evidence="4">DUF4267 domain-containing protein</fullName>
    </recommendedName>
</protein>
<dbReference type="AlphaFoldDB" id="A0A6G1GMH7"/>